<protein>
    <submittedName>
        <fullName evidence="5">AraC family transcriptional regulator</fullName>
    </submittedName>
</protein>
<dbReference type="InterPro" id="IPR009057">
    <property type="entry name" value="Homeodomain-like_sf"/>
</dbReference>
<dbReference type="InterPro" id="IPR050204">
    <property type="entry name" value="AraC_XylS_family_regulators"/>
</dbReference>
<organism evidence="5 6">
    <name type="scientific">Agrobacterium tomkonis CFBP 6623</name>
    <dbReference type="NCBI Taxonomy" id="1183432"/>
    <lineage>
        <taxon>Bacteria</taxon>
        <taxon>Pseudomonadati</taxon>
        <taxon>Pseudomonadota</taxon>
        <taxon>Alphaproteobacteria</taxon>
        <taxon>Hyphomicrobiales</taxon>
        <taxon>Rhizobiaceae</taxon>
        <taxon>Rhizobium/Agrobacterium group</taxon>
        <taxon>Agrobacterium</taxon>
        <taxon>Agrobacterium tumefaciens complex</taxon>
    </lineage>
</organism>
<dbReference type="GO" id="GO:0003700">
    <property type="term" value="F:DNA-binding transcription factor activity"/>
    <property type="evidence" value="ECO:0007669"/>
    <property type="project" value="InterPro"/>
</dbReference>
<evidence type="ECO:0000259" key="4">
    <source>
        <dbReference type="PROSITE" id="PS01124"/>
    </source>
</evidence>
<dbReference type="EMBL" id="FBWK01000019">
    <property type="protein sequence ID" value="CUX21458.1"/>
    <property type="molecule type" value="Genomic_DNA"/>
</dbReference>
<dbReference type="STRING" id="1183432.AGR3A_Cc260063"/>
<evidence type="ECO:0000313" key="6">
    <source>
        <dbReference type="Proteomes" id="UP000191988"/>
    </source>
</evidence>
<name>A0A1S7PHG3_9HYPH</name>
<feature type="domain" description="HTH araC/xylS-type" evidence="4">
    <location>
        <begin position="142"/>
        <end position="240"/>
    </location>
</feature>
<dbReference type="Proteomes" id="UP000191988">
    <property type="component" value="Unassembled WGS sequence"/>
</dbReference>
<dbReference type="InterPro" id="IPR018060">
    <property type="entry name" value="HTH_AraC"/>
</dbReference>
<evidence type="ECO:0000256" key="1">
    <source>
        <dbReference type="ARBA" id="ARBA00023015"/>
    </source>
</evidence>
<keyword evidence="2" id="KW-0238">DNA-binding</keyword>
<dbReference type="SMART" id="SM00342">
    <property type="entry name" value="HTH_ARAC"/>
    <property type="match status" value="1"/>
</dbReference>
<dbReference type="PANTHER" id="PTHR46796">
    <property type="entry name" value="HTH-TYPE TRANSCRIPTIONAL ACTIVATOR RHAS-RELATED"/>
    <property type="match status" value="1"/>
</dbReference>
<keyword evidence="3" id="KW-0804">Transcription</keyword>
<dbReference type="Pfam" id="PF12833">
    <property type="entry name" value="HTH_18"/>
    <property type="match status" value="1"/>
</dbReference>
<dbReference type="SUPFAM" id="SSF46689">
    <property type="entry name" value="Homeodomain-like"/>
    <property type="match status" value="1"/>
</dbReference>
<evidence type="ECO:0000256" key="3">
    <source>
        <dbReference type="ARBA" id="ARBA00023163"/>
    </source>
</evidence>
<keyword evidence="6" id="KW-1185">Reference proteome</keyword>
<evidence type="ECO:0000313" key="5">
    <source>
        <dbReference type="EMBL" id="CUX21458.1"/>
    </source>
</evidence>
<dbReference type="AlphaFoldDB" id="A0A1S7PHG3"/>
<dbReference type="PANTHER" id="PTHR46796:SF2">
    <property type="entry name" value="TRANSCRIPTIONAL REGULATORY PROTEIN"/>
    <property type="match status" value="1"/>
</dbReference>
<dbReference type="InterPro" id="IPR014710">
    <property type="entry name" value="RmlC-like_jellyroll"/>
</dbReference>
<reference evidence="6" key="1">
    <citation type="submission" date="2016-01" db="EMBL/GenBank/DDBJ databases">
        <authorList>
            <person name="Regsiter A."/>
            <person name="william w."/>
        </authorList>
    </citation>
    <scope>NUCLEOTIDE SEQUENCE [LARGE SCALE GENOMIC DNA]</scope>
    <source>
        <strain evidence="6">CFBP 6623</strain>
    </source>
</reference>
<dbReference type="InterPro" id="IPR011051">
    <property type="entry name" value="RmlC_Cupin_sf"/>
</dbReference>
<proteinExistence type="predicted"/>
<sequence length="244" mass="27367">MTVASADIRTYRQERPRERHGFVQIVLPVSGCLRIDVGGRQDELSTGRGVFIHRNAPHTQEATAINHSLVVDIDESAVSEQTLERFARVPFLDIAPDTRQLIAYMHDLIKTDGRRDDIAGLWAPLLVDSLATEKSDIRQRLRELSAVVRAEPFFPWTIDMLAACVTISDSRLHALFLEEFGLPPHRWLAGLRMDKVCTLLSESSLPIAEIALRAGFSDQTALTRAMRNALGETPAAYRRNYGIH</sequence>
<dbReference type="SUPFAM" id="SSF51182">
    <property type="entry name" value="RmlC-like cupins"/>
    <property type="match status" value="1"/>
</dbReference>
<dbReference type="PROSITE" id="PS01124">
    <property type="entry name" value="HTH_ARAC_FAMILY_2"/>
    <property type="match status" value="1"/>
</dbReference>
<dbReference type="RefSeq" id="WP_046800212.1">
    <property type="nucleotide sequence ID" value="NZ_LT009723.1"/>
</dbReference>
<gene>
    <name evidence="5" type="ORF">AGR3A_Cc260063</name>
</gene>
<keyword evidence="1" id="KW-0805">Transcription regulation</keyword>
<accession>A0A1S7PHG3</accession>
<dbReference type="Gene3D" id="1.10.10.60">
    <property type="entry name" value="Homeodomain-like"/>
    <property type="match status" value="1"/>
</dbReference>
<dbReference type="Gene3D" id="2.60.120.10">
    <property type="entry name" value="Jelly Rolls"/>
    <property type="match status" value="1"/>
</dbReference>
<dbReference type="GO" id="GO:0043565">
    <property type="term" value="F:sequence-specific DNA binding"/>
    <property type="evidence" value="ECO:0007669"/>
    <property type="project" value="InterPro"/>
</dbReference>
<evidence type="ECO:0000256" key="2">
    <source>
        <dbReference type="ARBA" id="ARBA00023125"/>
    </source>
</evidence>